<feature type="chain" id="PRO_5042608912" evidence="1">
    <location>
        <begin position="24"/>
        <end position="371"/>
    </location>
</feature>
<dbReference type="Proteomes" id="UP001220610">
    <property type="component" value="Chromosome"/>
</dbReference>
<dbReference type="NCBIfam" id="NF033709">
    <property type="entry name" value="PorV_fam"/>
    <property type="match status" value="1"/>
</dbReference>
<keyword evidence="1" id="KW-0732">Signal</keyword>
<dbReference type="EMBL" id="CP119311">
    <property type="protein sequence ID" value="WEK35240.1"/>
    <property type="molecule type" value="Genomic_DNA"/>
</dbReference>
<accession>A0AAJ6BF47</accession>
<organism evidence="3 4">
    <name type="scientific">Candidatus Pseudobacter hemicellulosilyticus</name>
    <dbReference type="NCBI Taxonomy" id="3121375"/>
    <lineage>
        <taxon>Bacteria</taxon>
        <taxon>Pseudomonadati</taxon>
        <taxon>Bacteroidota</taxon>
        <taxon>Chitinophagia</taxon>
        <taxon>Chitinophagales</taxon>
        <taxon>Chitinophagaceae</taxon>
        <taxon>Pseudobacter</taxon>
    </lineage>
</organism>
<evidence type="ECO:0000313" key="3">
    <source>
        <dbReference type="EMBL" id="WEK35240.1"/>
    </source>
</evidence>
<feature type="domain" description="Type IX secretion system protein PorV" evidence="2">
    <location>
        <begin position="30"/>
        <end position="264"/>
    </location>
</feature>
<evidence type="ECO:0000256" key="1">
    <source>
        <dbReference type="SAM" id="SignalP"/>
    </source>
</evidence>
<evidence type="ECO:0000313" key="4">
    <source>
        <dbReference type="Proteomes" id="UP001220610"/>
    </source>
</evidence>
<dbReference type="InterPro" id="IPR045741">
    <property type="entry name" value="PorV"/>
</dbReference>
<dbReference type="AlphaFoldDB" id="A0AAJ6BF47"/>
<dbReference type="Pfam" id="PF19572">
    <property type="entry name" value="PorV"/>
    <property type="match status" value="1"/>
</dbReference>
<dbReference type="NCBIfam" id="NF033710">
    <property type="entry name" value="T9SS_OM_PorV"/>
    <property type="match status" value="1"/>
</dbReference>
<dbReference type="Gene3D" id="2.40.160.60">
    <property type="entry name" value="Outer membrane protein transport protein (OMPP1/FadL/TodX)"/>
    <property type="match status" value="1"/>
</dbReference>
<evidence type="ECO:0000259" key="2">
    <source>
        <dbReference type="Pfam" id="PF19572"/>
    </source>
</evidence>
<protein>
    <submittedName>
        <fullName evidence="3">Type IX secretion system outer membrane channel protein PorV</fullName>
    </submittedName>
</protein>
<name>A0AAJ6BF47_9BACT</name>
<proteinExistence type="predicted"/>
<sequence length="371" mass="40126">MQRLPKCICSFLLLAVFSQSVSGQEESNNNTVNITTTAVPFLRISPDPRAGGMGDVGIAVSPDASSVFYNAAKIPFARQKAAIGAIYTPWLKEVADDVYLAALSGFYQLDESQSLSASLRYFSMGDLSIVDYNGNKLTTASPREFALDIAYSRKLSDRIGVAAALRYINSRLATGNISGVDYKTGNAVAGDISFYYNGLSEDKKGWTAGVTLSNLGSKIGYTSDADEKDFLPASLGLGAAYAESWDEDNQVSFGVDINKLLVPELPATGEGMKAYRDKGVVGSWIDGFGNKAWQAGFGMEYSYKEQLHLRLGYTTRTYEAGNWQSLTAGIGLQFSVAAVNFSYLIPTGSAVNNNPLRNTVRFGLLFNWDSK</sequence>
<gene>
    <name evidence="3" type="primary">porV</name>
    <name evidence="3" type="ORF">P0Y53_22345</name>
</gene>
<reference evidence="3" key="1">
    <citation type="submission" date="2023-03" db="EMBL/GenBank/DDBJ databases">
        <title>Andean soil-derived lignocellulolytic bacterial consortium as a source of novel taxa and putative plastic-active enzymes.</title>
        <authorList>
            <person name="Diaz-Garcia L."/>
            <person name="Chuvochina M."/>
            <person name="Feuerriegel G."/>
            <person name="Bunk B."/>
            <person name="Sproer C."/>
            <person name="Streit W.R."/>
            <person name="Rodriguez L.M."/>
            <person name="Overmann J."/>
            <person name="Jimenez D.J."/>
        </authorList>
    </citation>
    <scope>NUCLEOTIDE SEQUENCE</scope>
    <source>
        <strain evidence="3">MAG 7</strain>
    </source>
</reference>
<feature type="signal peptide" evidence="1">
    <location>
        <begin position="1"/>
        <end position="23"/>
    </location>
</feature>
<dbReference type="InterPro" id="IPR047799">
    <property type="entry name" value="T9SS_OM_PorV"/>
</dbReference>